<accession>A0A819X389</accession>
<dbReference type="PANTHER" id="PTHR47611">
    <property type="entry name" value="HAT DIMERISATION DOMAIN, C-TERMINAL"/>
    <property type="match status" value="1"/>
</dbReference>
<feature type="domain" description="HAT C-terminal dimerisation" evidence="1">
    <location>
        <begin position="1"/>
        <end position="67"/>
    </location>
</feature>
<dbReference type="Proteomes" id="UP000663842">
    <property type="component" value="Unassembled WGS sequence"/>
</dbReference>
<dbReference type="EMBL" id="CAJNRG010015557">
    <property type="protein sequence ID" value="CAF2171903.1"/>
    <property type="molecule type" value="Genomic_DNA"/>
</dbReference>
<evidence type="ECO:0000313" key="2">
    <source>
        <dbReference type="EMBL" id="CAF2171903.1"/>
    </source>
</evidence>
<evidence type="ECO:0000313" key="3">
    <source>
        <dbReference type="EMBL" id="CAF4131647.1"/>
    </source>
</evidence>
<organism evidence="3 4">
    <name type="scientific">Rotaria magnacalcarata</name>
    <dbReference type="NCBI Taxonomy" id="392030"/>
    <lineage>
        <taxon>Eukaryota</taxon>
        <taxon>Metazoa</taxon>
        <taxon>Spiralia</taxon>
        <taxon>Gnathifera</taxon>
        <taxon>Rotifera</taxon>
        <taxon>Eurotatoria</taxon>
        <taxon>Bdelloidea</taxon>
        <taxon>Philodinida</taxon>
        <taxon>Philodinidae</taxon>
        <taxon>Rotaria</taxon>
    </lineage>
</organism>
<evidence type="ECO:0000313" key="4">
    <source>
        <dbReference type="Proteomes" id="UP000663842"/>
    </source>
</evidence>
<reference evidence="3" key="1">
    <citation type="submission" date="2021-02" db="EMBL/GenBank/DDBJ databases">
        <authorList>
            <person name="Nowell W R."/>
        </authorList>
    </citation>
    <scope>NUCLEOTIDE SEQUENCE</scope>
</reference>
<dbReference type="AlphaFoldDB" id="A0A819X389"/>
<dbReference type="PANTHER" id="PTHR47611:SF1">
    <property type="entry name" value="CCHC-TYPE DOMAIN-CONTAINING PROTEIN"/>
    <property type="match status" value="1"/>
</dbReference>
<dbReference type="InterPro" id="IPR012337">
    <property type="entry name" value="RNaseH-like_sf"/>
</dbReference>
<dbReference type="EMBL" id="CAJOBF010004286">
    <property type="protein sequence ID" value="CAF4131647.1"/>
    <property type="molecule type" value="Genomic_DNA"/>
</dbReference>
<protein>
    <recommendedName>
        <fullName evidence="1">HAT C-terminal dimerisation domain-containing protein</fullName>
    </recommendedName>
</protein>
<dbReference type="InterPro" id="IPR008906">
    <property type="entry name" value="HATC_C_dom"/>
</dbReference>
<proteinExistence type="predicted"/>
<dbReference type="Pfam" id="PF05699">
    <property type="entry name" value="Dimer_Tnp_hAT"/>
    <property type="match status" value="1"/>
</dbReference>
<dbReference type="Proteomes" id="UP000663887">
    <property type="component" value="Unassembled WGS sequence"/>
</dbReference>
<sequence>MNVLIYWNNNQLVYPTLAAIAQRVLCMPVTNTSVERIFSDSGNTITSRRTRLQTSKVNQILFIRQNLSALRELFPPSVEQIS</sequence>
<feature type="non-terminal residue" evidence="3">
    <location>
        <position position="82"/>
    </location>
</feature>
<comment type="caution">
    <text evidence="3">The sequence shown here is derived from an EMBL/GenBank/DDBJ whole genome shotgun (WGS) entry which is preliminary data.</text>
</comment>
<name>A0A819X389_9BILA</name>
<dbReference type="GO" id="GO:0046983">
    <property type="term" value="F:protein dimerization activity"/>
    <property type="evidence" value="ECO:0007669"/>
    <property type="project" value="InterPro"/>
</dbReference>
<gene>
    <name evidence="3" type="ORF">UXM345_LOCUS24025</name>
    <name evidence="2" type="ORF">XDN619_LOCUS31246</name>
</gene>
<dbReference type="SUPFAM" id="SSF53098">
    <property type="entry name" value="Ribonuclease H-like"/>
    <property type="match status" value="1"/>
</dbReference>
<evidence type="ECO:0000259" key="1">
    <source>
        <dbReference type="Pfam" id="PF05699"/>
    </source>
</evidence>